<keyword evidence="4" id="KW-0378">Hydrolase</keyword>
<reference evidence="5 6" key="1">
    <citation type="journal article" date="2010" name="Stand. Genomic Sci.">
        <title>Complete genome sequence of Conexibacter woesei type strain (ID131577).</title>
        <authorList>
            <person name="Pukall R."/>
            <person name="Lapidus A."/>
            <person name="Glavina Del Rio T."/>
            <person name="Copeland A."/>
            <person name="Tice H."/>
            <person name="Cheng J.-F."/>
            <person name="Lucas S."/>
            <person name="Chen F."/>
            <person name="Nolan M."/>
            <person name="Bruce D."/>
            <person name="Goodwin L."/>
            <person name="Pitluck S."/>
            <person name="Mavromatis K."/>
            <person name="Ivanova N."/>
            <person name="Ovchinnikova G."/>
            <person name="Pati A."/>
            <person name="Chen A."/>
            <person name="Palaniappan K."/>
            <person name="Land M."/>
            <person name="Hauser L."/>
            <person name="Chang Y.-J."/>
            <person name="Jeffries C.D."/>
            <person name="Chain P."/>
            <person name="Meincke L."/>
            <person name="Sims D."/>
            <person name="Brettin T."/>
            <person name="Detter J.C."/>
            <person name="Rohde M."/>
            <person name="Goeker M."/>
            <person name="Bristow J."/>
            <person name="Eisen J.A."/>
            <person name="Markowitz V."/>
            <person name="Kyrpides N.C."/>
            <person name="Klenk H.-P."/>
            <person name="Hugenholtz P."/>
        </authorList>
    </citation>
    <scope>NUCLEOTIDE SEQUENCE [LARGE SCALE GENOMIC DNA]</scope>
    <source>
        <strain evidence="6">DSM 14684 / CIP 108061 / JCM 11494 / NBRC 100937 / ID131577</strain>
    </source>
</reference>
<dbReference type="RefSeq" id="WP_012934019.1">
    <property type="nucleotide sequence ID" value="NC_013739.1"/>
</dbReference>
<comment type="similarity">
    <text evidence="1">Belongs to the peptidase A31 family.</text>
</comment>
<evidence type="ECO:0000313" key="6">
    <source>
        <dbReference type="Proteomes" id="UP000008229"/>
    </source>
</evidence>
<dbReference type="Proteomes" id="UP000008229">
    <property type="component" value="Chromosome"/>
</dbReference>
<dbReference type="Pfam" id="PF01750">
    <property type="entry name" value="HycI"/>
    <property type="match status" value="1"/>
</dbReference>
<organism evidence="5 6">
    <name type="scientific">Conexibacter woesei (strain DSM 14684 / CCUG 47730 / CIP 108061 / JCM 11494 / NBRC 100937 / ID131577)</name>
    <dbReference type="NCBI Taxonomy" id="469383"/>
    <lineage>
        <taxon>Bacteria</taxon>
        <taxon>Bacillati</taxon>
        <taxon>Actinomycetota</taxon>
        <taxon>Thermoleophilia</taxon>
        <taxon>Solirubrobacterales</taxon>
        <taxon>Conexibacteraceae</taxon>
        <taxon>Conexibacter</taxon>
    </lineage>
</organism>
<dbReference type="GO" id="GO:0016485">
    <property type="term" value="P:protein processing"/>
    <property type="evidence" value="ECO:0007669"/>
    <property type="project" value="TreeGrafter"/>
</dbReference>
<sequence>MNATREKQILVAGVGNAWMQDDAFGGEVARRLEADALPSGVRVMDVGTGGLDLAYEVMRGYDALVLVDVSRQGGAPGTLYVIEPPRDEFAGPISDGESIDPHGMDPRTVLRFVSAVGGWPGKVVVVACEPSAVDDVGLGLTPPVAAAVERAVALVRETIDELRTDAAYKV</sequence>
<dbReference type="AlphaFoldDB" id="D3F8K4"/>
<evidence type="ECO:0000313" key="5">
    <source>
        <dbReference type="EMBL" id="ADB50968.1"/>
    </source>
</evidence>
<evidence type="ECO:0000256" key="1">
    <source>
        <dbReference type="ARBA" id="ARBA00006814"/>
    </source>
</evidence>
<keyword evidence="2 5" id="KW-0645">Protease</keyword>
<dbReference type="Gene3D" id="3.40.50.1450">
    <property type="entry name" value="HybD-like"/>
    <property type="match status" value="1"/>
</dbReference>
<dbReference type="HOGENOM" id="CLU_099037_1_0_11"/>
<dbReference type="EMBL" id="CP001854">
    <property type="protein sequence ID" value="ADB50968.1"/>
    <property type="molecule type" value="Genomic_DNA"/>
</dbReference>
<evidence type="ECO:0000256" key="4">
    <source>
        <dbReference type="ARBA" id="ARBA00022801"/>
    </source>
</evidence>
<dbReference type="STRING" id="469383.Cwoe_2546"/>
<dbReference type="SUPFAM" id="SSF53163">
    <property type="entry name" value="HybD-like"/>
    <property type="match status" value="1"/>
</dbReference>
<evidence type="ECO:0000256" key="2">
    <source>
        <dbReference type="ARBA" id="ARBA00022670"/>
    </source>
</evidence>
<keyword evidence="3" id="KW-0064">Aspartyl protease</keyword>
<dbReference type="PRINTS" id="PR00446">
    <property type="entry name" value="HYDRGNUPTAKE"/>
</dbReference>
<dbReference type="PANTHER" id="PTHR30302">
    <property type="entry name" value="HYDROGENASE 1 MATURATION PROTEASE"/>
    <property type="match status" value="1"/>
</dbReference>
<dbReference type="InterPro" id="IPR000671">
    <property type="entry name" value="Peptidase_A31"/>
</dbReference>
<evidence type="ECO:0000256" key="3">
    <source>
        <dbReference type="ARBA" id="ARBA00022750"/>
    </source>
</evidence>
<dbReference type="eggNOG" id="COG0680">
    <property type="taxonomic scope" value="Bacteria"/>
</dbReference>
<gene>
    <name evidence="5" type="ordered locus">Cwoe_2546</name>
</gene>
<protein>
    <submittedName>
        <fullName evidence="5">Hydrogenase maturation protease</fullName>
    </submittedName>
</protein>
<proteinExistence type="inferred from homology"/>
<dbReference type="GO" id="GO:0008047">
    <property type="term" value="F:enzyme activator activity"/>
    <property type="evidence" value="ECO:0007669"/>
    <property type="project" value="InterPro"/>
</dbReference>
<keyword evidence="6" id="KW-1185">Reference proteome</keyword>
<reference evidence="6" key="2">
    <citation type="submission" date="2010-01" db="EMBL/GenBank/DDBJ databases">
        <title>The complete genome of Conexibacter woesei DSM 14684.</title>
        <authorList>
            <consortium name="US DOE Joint Genome Institute (JGI-PGF)"/>
            <person name="Lucas S."/>
            <person name="Copeland A."/>
            <person name="Lapidus A."/>
            <person name="Glavina del Rio T."/>
            <person name="Dalin E."/>
            <person name="Tice H."/>
            <person name="Bruce D."/>
            <person name="Goodwin L."/>
            <person name="Pitluck S."/>
            <person name="Kyrpides N."/>
            <person name="Mavromatis K."/>
            <person name="Ivanova N."/>
            <person name="Mikhailova N."/>
            <person name="Chertkov O."/>
            <person name="Brettin T."/>
            <person name="Detter J.C."/>
            <person name="Han C."/>
            <person name="Larimer F."/>
            <person name="Land M."/>
            <person name="Hauser L."/>
            <person name="Markowitz V."/>
            <person name="Cheng J.-F."/>
            <person name="Hugenholtz P."/>
            <person name="Woyke T."/>
            <person name="Wu D."/>
            <person name="Pukall R."/>
            <person name="Steenblock K."/>
            <person name="Schneider S."/>
            <person name="Klenk H.-P."/>
            <person name="Eisen J.A."/>
        </authorList>
    </citation>
    <scope>NUCLEOTIDE SEQUENCE [LARGE SCALE GENOMIC DNA]</scope>
    <source>
        <strain evidence="6">DSM 14684 / CIP 108061 / JCM 11494 / NBRC 100937 / ID131577</strain>
    </source>
</reference>
<dbReference type="GO" id="GO:0004190">
    <property type="term" value="F:aspartic-type endopeptidase activity"/>
    <property type="evidence" value="ECO:0007669"/>
    <property type="project" value="UniProtKB-KW"/>
</dbReference>
<dbReference type="NCBIfam" id="TIGR00072">
    <property type="entry name" value="hydrog_prot"/>
    <property type="match status" value="1"/>
</dbReference>
<name>D3F8K4_CONWI</name>
<accession>D3F8K4</accession>
<dbReference type="InterPro" id="IPR023430">
    <property type="entry name" value="Pept_HybD-like_dom_sf"/>
</dbReference>
<dbReference type="KEGG" id="cwo:Cwoe_2546"/>
<dbReference type="PANTHER" id="PTHR30302:SF1">
    <property type="entry name" value="HYDROGENASE 2 MATURATION PROTEASE"/>
    <property type="match status" value="1"/>
</dbReference>